<accession>A0ABT1T114</accession>
<dbReference type="Gene3D" id="1.25.40.390">
    <property type="match status" value="1"/>
</dbReference>
<reference evidence="8 9" key="1">
    <citation type="submission" date="2022-07" db="EMBL/GenBank/DDBJ databases">
        <title>Mucilaginibacter sp. JC4.</title>
        <authorList>
            <person name="Le V."/>
            <person name="Ko S.-R."/>
            <person name="Ahn C.-Y."/>
            <person name="Oh H.-M."/>
        </authorList>
    </citation>
    <scope>NUCLEOTIDE SEQUENCE [LARGE SCALE GENOMIC DNA]</scope>
    <source>
        <strain evidence="8 9">JC4</strain>
    </source>
</reference>
<dbReference type="PROSITE" id="PS51257">
    <property type="entry name" value="PROKAR_LIPOPROTEIN"/>
    <property type="match status" value="1"/>
</dbReference>
<dbReference type="Pfam" id="PF07980">
    <property type="entry name" value="SusD_RagB"/>
    <property type="match status" value="1"/>
</dbReference>
<dbReference type="Proteomes" id="UP001204376">
    <property type="component" value="Unassembled WGS sequence"/>
</dbReference>
<evidence type="ECO:0000256" key="1">
    <source>
        <dbReference type="ARBA" id="ARBA00004442"/>
    </source>
</evidence>
<evidence type="ECO:0000256" key="3">
    <source>
        <dbReference type="ARBA" id="ARBA00022729"/>
    </source>
</evidence>
<keyword evidence="3" id="KW-0732">Signal</keyword>
<feature type="domain" description="SusD-like N-terminal" evidence="7">
    <location>
        <begin position="25"/>
        <end position="235"/>
    </location>
</feature>
<evidence type="ECO:0000256" key="4">
    <source>
        <dbReference type="ARBA" id="ARBA00023136"/>
    </source>
</evidence>
<feature type="domain" description="RagB/SusD" evidence="6">
    <location>
        <begin position="344"/>
        <end position="417"/>
    </location>
</feature>
<dbReference type="EMBL" id="JANHOH010000001">
    <property type="protein sequence ID" value="MCQ6958279.1"/>
    <property type="molecule type" value="Genomic_DNA"/>
</dbReference>
<keyword evidence="4" id="KW-0472">Membrane</keyword>
<sequence length="462" mass="51553">MKIFNRIIIIILYITTSLFSACKKDWLNAKPDKALVVPKTIADYQALLDNTKGFANPMNIDLASLSMVGDGDYYITDATYNSLGSGGEQSAYLWAPNDNFYAGQGSNDWISSYGRILTTNVVLDGLGTIKPDQSNQAAYELAKGSALFFRTYDFYSLSQQLCKVYNASTAKSDLGLPLRLSSNVNLSVARSTLQETYGQMINDLIQAAALLPVTATYPTRPSKPAAFGLLARVYLSQENYAKALLYADSCLQINNALLDYNELSVTSPFPLSYFNKEVIFHTQLGGYLSFNPPNLIVDPGLYQSFEPNDLRQPIFFKTQAGIITIKTSYIGSAFQPFGGIATDEMYLIRAECYAREGQVNKALTDLNSLLKKRYKTGTFTGLTAADENEALAIILKERRKELCFRNLRWTDLRRLNRDSRFQVTLTRTINGKTYTLAPNSPRYVLPLDPIETTRGGLQQNER</sequence>
<evidence type="ECO:0000256" key="5">
    <source>
        <dbReference type="ARBA" id="ARBA00023237"/>
    </source>
</evidence>
<evidence type="ECO:0000259" key="7">
    <source>
        <dbReference type="Pfam" id="PF14322"/>
    </source>
</evidence>
<dbReference type="Pfam" id="PF14322">
    <property type="entry name" value="SusD-like_3"/>
    <property type="match status" value="1"/>
</dbReference>
<comment type="subcellular location">
    <subcellularLocation>
        <location evidence="1">Cell outer membrane</location>
    </subcellularLocation>
</comment>
<protein>
    <submittedName>
        <fullName evidence="8">RagB/SusD family nutrient uptake outer membrane protein</fullName>
    </submittedName>
</protein>
<organism evidence="8 9">
    <name type="scientific">Mucilaginibacter aquariorum</name>
    <dbReference type="NCBI Taxonomy" id="2967225"/>
    <lineage>
        <taxon>Bacteria</taxon>
        <taxon>Pseudomonadati</taxon>
        <taxon>Bacteroidota</taxon>
        <taxon>Sphingobacteriia</taxon>
        <taxon>Sphingobacteriales</taxon>
        <taxon>Sphingobacteriaceae</taxon>
        <taxon>Mucilaginibacter</taxon>
    </lineage>
</organism>
<dbReference type="InterPro" id="IPR033985">
    <property type="entry name" value="SusD-like_N"/>
</dbReference>
<evidence type="ECO:0000313" key="9">
    <source>
        <dbReference type="Proteomes" id="UP001204376"/>
    </source>
</evidence>
<comment type="similarity">
    <text evidence="2">Belongs to the SusD family.</text>
</comment>
<dbReference type="SUPFAM" id="SSF48452">
    <property type="entry name" value="TPR-like"/>
    <property type="match status" value="1"/>
</dbReference>
<dbReference type="SMART" id="SM00028">
    <property type="entry name" value="TPR"/>
    <property type="match status" value="2"/>
</dbReference>
<comment type="caution">
    <text evidence="8">The sequence shown here is derived from an EMBL/GenBank/DDBJ whole genome shotgun (WGS) entry which is preliminary data.</text>
</comment>
<evidence type="ECO:0000256" key="2">
    <source>
        <dbReference type="ARBA" id="ARBA00006275"/>
    </source>
</evidence>
<dbReference type="InterPro" id="IPR012944">
    <property type="entry name" value="SusD_RagB_dom"/>
</dbReference>
<dbReference type="InterPro" id="IPR019734">
    <property type="entry name" value="TPR_rpt"/>
</dbReference>
<dbReference type="RefSeq" id="WP_256538457.1">
    <property type="nucleotide sequence ID" value="NZ_JANHOH010000001.1"/>
</dbReference>
<name>A0ABT1T114_9SPHI</name>
<dbReference type="InterPro" id="IPR011990">
    <property type="entry name" value="TPR-like_helical_dom_sf"/>
</dbReference>
<gene>
    <name evidence="8" type="ORF">NPE20_09935</name>
</gene>
<evidence type="ECO:0000313" key="8">
    <source>
        <dbReference type="EMBL" id="MCQ6958279.1"/>
    </source>
</evidence>
<keyword evidence="5" id="KW-0998">Cell outer membrane</keyword>
<keyword evidence="9" id="KW-1185">Reference proteome</keyword>
<evidence type="ECO:0000259" key="6">
    <source>
        <dbReference type="Pfam" id="PF07980"/>
    </source>
</evidence>
<proteinExistence type="inferred from homology"/>